<organism evidence="5 6">
    <name type="scientific">Pristionchus fissidentatus</name>
    <dbReference type="NCBI Taxonomy" id="1538716"/>
    <lineage>
        <taxon>Eukaryota</taxon>
        <taxon>Metazoa</taxon>
        <taxon>Ecdysozoa</taxon>
        <taxon>Nematoda</taxon>
        <taxon>Chromadorea</taxon>
        <taxon>Rhabditida</taxon>
        <taxon>Rhabditina</taxon>
        <taxon>Diplogasteromorpha</taxon>
        <taxon>Diplogasteroidea</taxon>
        <taxon>Neodiplogasteridae</taxon>
        <taxon>Pristionchus</taxon>
    </lineage>
</organism>
<dbReference type="PANTHER" id="PTHR12245">
    <property type="entry name" value="SPRY DOMAIN CONTAINING SOCS BOX PROTEIN"/>
    <property type="match status" value="1"/>
</dbReference>
<dbReference type="Pfam" id="PF12937">
    <property type="entry name" value="F-box-like"/>
    <property type="match status" value="1"/>
</dbReference>
<gene>
    <name evidence="5" type="ORF">PFISCL1PPCAC_10019</name>
</gene>
<proteinExistence type="predicted"/>
<dbReference type="InterPro" id="IPR013320">
    <property type="entry name" value="ConA-like_dom_sf"/>
</dbReference>
<dbReference type="InterPro" id="IPR043136">
    <property type="entry name" value="B30.2/SPRY_sf"/>
</dbReference>
<evidence type="ECO:0000259" key="4">
    <source>
        <dbReference type="PROSITE" id="PS50188"/>
    </source>
</evidence>
<comment type="subcellular location">
    <subcellularLocation>
        <location evidence="2">Synapse</location>
    </subcellularLocation>
</comment>
<feature type="domain" description="B30.2/SPRY" evidence="4">
    <location>
        <begin position="92"/>
        <end position="286"/>
    </location>
</feature>
<comment type="caution">
    <text evidence="5">The sequence shown here is derived from an EMBL/GenBank/DDBJ whole genome shotgun (WGS) entry which is preliminary data.</text>
</comment>
<feature type="domain" description="F-box" evidence="3">
    <location>
        <begin position="33"/>
        <end position="81"/>
    </location>
</feature>
<dbReference type="InterPro" id="IPR036047">
    <property type="entry name" value="F-box-like_dom_sf"/>
</dbReference>
<reference evidence="5" key="1">
    <citation type="submission" date="2023-10" db="EMBL/GenBank/DDBJ databases">
        <title>Genome assembly of Pristionchus species.</title>
        <authorList>
            <person name="Yoshida K."/>
            <person name="Sommer R.J."/>
        </authorList>
    </citation>
    <scope>NUCLEOTIDE SEQUENCE</scope>
    <source>
        <strain evidence="5">RS5133</strain>
    </source>
</reference>
<dbReference type="SMART" id="SM00449">
    <property type="entry name" value="SPRY"/>
    <property type="match status" value="1"/>
</dbReference>
<dbReference type="InterPro" id="IPR001810">
    <property type="entry name" value="F-box_dom"/>
</dbReference>
<keyword evidence="1" id="KW-0770">Synapse</keyword>
<dbReference type="Proteomes" id="UP001432322">
    <property type="component" value="Unassembled WGS sequence"/>
</dbReference>
<evidence type="ECO:0008006" key="7">
    <source>
        <dbReference type="Google" id="ProtNLM"/>
    </source>
</evidence>
<dbReference type="Gene3D" id="1.20.1280.50">
    <property type="match status" value="1"/>
</dbReference>
<evidence type="ECO:0000259" key="3">
    <source>
        <dbReference type="PROSITE" id="PS50181"/>
    </source>
</evidence>
<sequence>ISLVDQMADSEEREETGAAVVHVHKTPLRKVPTVSASRLPYSVLLHVFQFLDLEDLRSCMTTCKHWHNVLSHEDSLVWRARVHLLLPSSALSDVSLLAETRSYKAKLRALANSWNPKDSSKNNYVRPNLFTMHRHPVAQSTDGIRGKRGVSSGVHAYEITWEGPLGTVAVVGVATKHAALHCPGYVALLGSDDQSWGWNLVDNSLLHNAEHLGVYPRVNNPPKYQVEERIRMIIDCDSKCVYFERSATAEFLGIAFSNLPPVKLFPAVCAVYGNTEVSMVYLGPAIMG</sequence>
<dbReference type="InterPro" id="IPR003877">
    <property type="entry name" value="SPRY_dom"/>
</dbReference>
<protein>
    <recommendedName>
        <fullName evidence="7">F-box/SPRY domain-containing protein 1</fullName>
    </recommendedName>
</protein>
<dbReference type="SMART" id="SM00256">
    <property type="entry name" value="FBOX"/>
    <property type="match status" value="1"/>
</dbReference>
<dbReference type="SUPFAM" id="SSF81383">
    <property type="entry name" value="F-box domain"/>
    <property type="match status" value="1"/>
</dbReference>
<dbReference type="InterPro" id="IPR001870">
    <property type="entry name" value="B30.2/SPRY"/>
</dbReference>
<dbReference type="Pfam" id="PF00622">
    <property type="entry name" value="SPRY"/>
    <property type="match status" value="1"/>
</dbReference>
<dbReference type="GO" id="GO:0019005">
    <property type="term" value="C:SCF ubiquitin ligase complex"/>
    <property type="evidence" value="ECO:0007669"/>
    <property type="project" value="TreeGrafter"/>
</dbReference>
<dbReference type="Gene3D" id="2.60.120.920">
    <property type="match status" value="1"/>
</dbReference>
<evidence type="ECO:0000256" key="2">
    <source>
        <dbReference type="ARBA" id="ARBA00034103"/>
    </source>
</evidence>
<dbReference type="EMBL" id="BTSY01000003">
    <property type="protein sequence ID" value="GMT18722.1"/>
    <property type="molecule type" value="Genomic_DNA"/>
</dbReference>
<accession>A0AAV5VJ25</accession>
<dbReference type="PANTHER" id="PTHR12245:SF7">
    <property type="entry name" value="F-BOX_SPRY DOMAIN-CONTAINING PROTEIN 1"/>
    <property type="match status" value="1"/>
</dbReference>
<dbReference type="GO" id="GO:0045202">
    <property type="term" value="C:synapse"/>
    <property type="evidence" value="ECO:0007669"/>
    <property type="project" value="UniProtKB-SubCell"/>
</dbReference>
<feature type="non-terminal residue" evidence="5">
    <location>
        <position position="1"/>
    </location>
</feature>
<evidence type="ECO:0000313" key="5">
    <source>
        <dbReference type="EMBL" id="GMT18722.1"/>
    </source>
</evidence>
<name>A0AAV5VJ25_9BILA</name>
<evidence type="ECO:0000256" key="1">
    <source>
        <dbReference type="ARBA" id="ARBA00023018"/>
    </source>
</evidence>
<keyword evidence="6" id="KW-1185">Reference proteome</keyword>
<evidence type="ECO:0000313" key="6">
    <source>
        <dbReference type="Proteomes" id="UP001432322"/>
    </source>
</evidence>
<dbReference type="PROSITE" id="PS50188">
    <property type="entry name" value="B302_SPRY"/>
    <property type="match status" value="1"/>
</dbReference>
<dbReference type="PROSITE" id="PS50181">
    <property type="entry name" value="FBOX"/>
    <property type="match status" value="1"/>
</dbReference>
<dbReference type="SUPFAM" id="SSF49899">
    <property type="entry name" value="Concanavalin A-like lectins/glucanases"/>
    <property type="match status" value="1"/>
</dbReference>
<dbReference type="InterPro" id="IPR050672">
    <property type="entry name" value="FBXO45-Fsn/SPSB_families"/>
</dbReference>
<dbReference type="AlphaFoldDB" id="A0AAV5VJ25"/>
<dbReference type="GO" id="GO:0060386">
    <property type="term" value="P:synapse assembly involved in innervation"/>
    <property type="evidence" value="ECO:0007669"/>
    <property type="project" value="TreeGrafter"/>
</dbReference>
<dbReference type="GO" id="GO:0043161">
    <property type="term" value="P:proteasome-mediated ubiquitin-dependent protein catabolic process"/>
    <property type="evidence" value="ECO:0007669"/>
    <property type="project" value="TreeGrafter"/>
</dbReference>